<dbReference type="InterPro" id="IPR043128">
    <property type="entry name" value="Rev_trsase/Diguanyl_cyclase"/>
</dbReference>
<dbReference type="InterPro" id="IPR000477">
    <property type="entry name" value="RT_dom"/>
</dbReference>
<dbReference type="Proteomes" id="UP000887566">
    <property type="component" value="Unplaced"/>
</dbReference>
<dbReference type="PANTHER" id="PTHR47027:SF29">
    <property type="entry name" value="C2H2-TYPE DOMAIN-CONTAINING PROTEIN"/>
    <property type="match status" value="1"/>
</dbReference>
<evidence type="ECO:0000259" key="1">
    <source>
        <dbReference type="PROSITE" id="PS50878"/>
    </source>
</evidence>
<reference evidence="3" key="1">
    <citation type="submission" date="2022-11" db="UniProtKB">
        <authorList>
            <consortium name="WormBaseParasite"/>
        </authorList>
    </citation>
    <scope>IDENTIFICATION</scope>
</reference>
<sequence>MKPGKTPGNDRVTIEMLQLGREKLLPYLTRIFNICLDQKMVPESMSNLSTILIHKKGDPLQLQNYRPISLLSVIYKLLTKVINNRVEGVLDNAQTPEQASFRQHYSNIDQIYTINELVKRCHEYHIPLFMQFINFKKAFDFIEFNAVWTALQEQGVHADLIELLCNIYATANSAIRINEDRVQIDINRGVRQGDTISPKLFTACLEHVMQRLPWSKQGIKINGRRLSNLRFAEDIVLFAERPEELQRMATELKNAAREVGLEINVEKTKSMGTAPMLHPIRLGNDEVEQVNKFIYLGHLLNIPRDHAKEAVRRKQAGWHAFNKHGDFLRAQNIEMKFKRRLFNQCILPAMLYGAECWAVTQHAEEILATTQRRMERLMVGATLLDRKSNEWLRGVTKVKDVVEEARKRKARWAWNIARMDNYRWAKIITE</sequence>
<evidence type="ECO:0000313" key="3">
    <source>
        <dbReference type="WBParaSite" id="PSAMB.scaffold225size64089.g3525.t1"/>
    </source>
</evidence>
<dbReference type="WBParaSite" id="PSAMB.scaffold225size64089.g3525.t1">
    <property type="protein sequence ID" value="PSAMB.scaffold225size64089.g3525.t1"/>
    <property type="gene ID" value="PSAMB.scaffold225size64089.g3525"/>
</dbReference>
<organism evidence="2 3">
    <name type="scientific">Plectus sambesii</name>
    <dbReference type="NCBI Taxonomy" id="2011161"/>
    <lineage>
        <taxon>Eukaryota</taxon>
        <taxon>Metazoa</taxon>
        <taxon>Ecdysozoa</taxon>
        <taxon>Nematoda</taxon>
        <taxon>Chromadorea</taxon>
        <taxon>Plectida</taxon>
        <taxon>Plectina</taxon>
        <taxon>Plectoidea</taxon>
        <taxon>Plectidae</taxon>
        <taxon>Plectus</taxon>
    </lineage>
</organism>
<dbReference type="CDD" id="cd01650">
    <property type="entry name" value="RT_nLTR_like"/>
    <property type="match status" value="1"/>
</dbReference>
<dbReference type="SUPFAM" id="SSF56672">
    <property type="entry name" value="DNA/RNA polymerases"/>
    <property type="match status" value="1"/>
</dbReference>
<keyword evidence="2" id="KW-1185">Reference proteome</keyword>
<protein>
    <submittedName>
        <fullName evidence="3">Reverse transcriptase domain-containing protein</fullName>
    </submittedName>
</protein>
<dbReference type="PANTHER" id="PTHR47027">
    <property type="entry name" value="REVERSE TRANSCRIPTASE DOMAIN-CONTAINING PROTEIN"/>
    <property type="match status" value="1"/>
</dbReference>
<dbReference type="Pfam" id="PF00078">
    <property type="entry name" value="RVT_1"/>
    <property type="match status" value="1"/>
</dbReference>
<dbReference type="PROSITE" id="PS50878">
    <property type="entry name" value="RT_POL"/>
    <property type="match status" value="1"/>
</dbReference>
<feature type="domain" description="Reverse transcriptase" evidence="1">
    <location>
        <begin position="34"/>
        <end position="300"/>
    </location>
</feature>
<evidence type="ECO:0000313" key="2">
    <source>
        <dbReference type="Proteomes" id="UP000887566"/>
    </source>
</evidence>
<name>A0A914VN53_9BILA</name>
<dbReference type="AlphaFoldDB" id="A0A914VN53"/>
<proteinExistence type="predicted"/>
<accession>A0A914VN53</accession>
<dbReference type="InterPro" id="IPR043502">
    <property type="entry name" value="DNA/RNA_pol_sf"/>
</dbReference>
<dbReference type="Gene3D" id="3.30.70.270">
    <property type="match status" value="1"/>
</dbReference>